<dbReference type="OrthoDB" id="2850897at2759"/>
<organism evidence="1 2">
    <name type="scientific">Mycena venus</name>
    <dbReference type="NCBI Taxonomy" id="2733690"/>
    <lineage>
        <taxon>Eukaryota</taxon>
        <taxon>Fungi</taxon>
        <taxon>Dikarya</taxon>
        <taxon>Basidiomycota</taxon>
        <taxon>Agaricomycotina</taxon>
        <taxon>Agaricomycetes</taxon>
        <taxon>Agaricomycetidae</taxon>
        <taxon>Agaricales</taxon>
        <taxon>Marasmiineae</taxon>
        <taxon>Mycenaceae</taxon>
        <taxon>Mycena</taxon>
    </lineage>
</organism>
<sequence length="248" mass="27486">MSASYQKDRVVCVGVYKTPPNLSKEELQVKAEALLDSLLAVPIAQKNYVKFEINIQNPLLDEHLKALGFPQAQPDVWVTGECETEAKFEEILKDPEFAKLIQEAEHLEHFSVFFADVVTKVDIPTAKNGVRVICALKPPVHLSSNDFHHKTEAILDRFLALPVTQGKTTRLSLLRQNTNMATTLQETGFPAADPVLVVVYEAETQEALVESATHSSVKMLASDAFRDINAHLGSSTFAVDVITKIDKF</sequence>
<protein>
    <submittedName>
        <fullName evidence="1">Uncharacterized protein</fullName>
    </submittedName>
</protein>
<comment type="caution">
    <text evidence="1">The sequence shown here is derived from an EMBL/GenBank/DDBJ whole genome shotgun (WGS) entry which is preliminary data.</text>
</comment>
<evidence type="ECO:0000313" key="1">
    <source>
        <dbReference type="EMBL" id="KAF7343159.1"/>
    </source>
</evidence>
<reference evidence="1" key="1">
    <citation type="submission" date="2020-05" db="EMBL/GenBank/DDBJ databases">
        <title>Mycena genomes resolve the evolution of fungal bioluminescence.</title>
        <authorList>
            <person name="Tsai I.J."/>
        </authorList>
    </citation>
    <scope>NUCLEOTIDE SEQUENCE</scope>
    <source>
        <strain evidence="1">CCC161011</strain>
    </source>
</reference>
<keyword evidence="2" id="KW-1185">Reference proteome</keyword>
<gene>
    <name evidence="1" type="ORF">MVEN_01746700</name>
</gene>
<proteinExistence type="predicted"/>
<name>A0A8H6XML8_9AGAR</name>
<dbReference type="EMBL" id="JACAZI010000016">
    <property type="protein sequence ID" value="KAF7343159.1"/>
    <property type="molecule type" value="Genomic_DNA"/>
</dbReference>
<dbReference type="Proteomes" id="UP000620124">
    <property type="component" value="Unassembled WGS sequence"/>
</dbReference>
<dbReference type="AlphaFoldDB" id="A0A8H6XML8"/>
<accession>A0A8H6XML8</accession>
<evidence type="ECO:0000313" key="2">
    <source>
        <dbReference type="Proteomes" id="UP000620124"/>
    </source>
</evidence>